<evidence type="ECO:0008006" key="4">
    <source>
        <dbReference type="Google" id="ProtNLM"/>
    </source>
</evidence>
<gene>
    <name evidence="2" type="primary">HaOG215639</name>
    <name evidence="2" type="ORF">B5X24_HaOG215639</name>
</gene>
<reference evidence="2 3" key="1">
    <citation type="journal article" date="2017" name="BMC Biol.">
        <title>Genomic innovations, transcriptional plasticity and gene loss underlying the evolution and divergence of two highly polyphagous and invasive Helicoverpa pest species.</title>
        <authorList>
            <person name="Pearce S.L."/>
            <person name="Clarke D.F."/>
            <person name="East P.D."/>
            <person name="Elfekih S."/>
            <person name="Gordon K.H."/>
            <person name="Jermiin L.S."/>
            <person name="McGaughran A."/>
            <person name="Oakeshott J.G."/>
            <person name="Papanikolaou A."/>
            <person name="Perera O.P."/>
            <person name="Rane R.V."/>
            <person name="Richards S."/>
            <person name="Tay W.T."/>
            <person name="Walsh T.K."/>
            <person name="Anderson A."/>
            <person name="Anderson C.J."/>
            <person name="Asgari S."/>
            <person name="Board P.G."/>
            <person name="Bretschneider A."/>
            <person name="Campbell P.M."/>
            <person name="Chertemps T."/>
            <person name="Christeller J.T."/>
            <person name="Coppin C.W."/>
            <person name="Downes S.J."/>
            <person name="Duan G."/>
            <person name="Farnsworth C.A."/>
            <person name="Good R.T."/>
            <person name="Han L.B."/>
            <person name="Han Y.C."/>
            <person name="Hatje K."/>
            <person name="Horne I."/>
            <person name="Huang Y.P."/>
            <person name="Hughes D.S."/>
            <person name="Jacquin-Joly E."/>
            <person name="James W."/>
            <person name="Jhangiani S."/>
            <person name="Kollmar M."/>
            <person name="Kuwar S.S."/>
            <person name="Li S."/>
            <person name="Liu N.Y."/>
            <person name="Maibeche M.T."/>
            <person name="Miller J.R."/>
            <person name="Montagne N."/>
            <person name="Perry T."/>
            <person name="Qu J."/>
            <person name="Song S.V."/>
            <person name="Sutton G.G."/>
            <person name="Vogel H."/>
            <person name="Walenz B.P."/>
            <person name="Xu W."/>
            <person name="Zhang H.J."/>
            <person name="Zou Z."/>
            <person name="Batterham P."/>
            <person name="Edwards O.R."/>
            <person name="Feyereisen R."/>
            <person name="Gibbs R.A."/>
            <person name="Heckel D.G."/>
            <person name="McGrath A."/>
            <person name="Robin C."/>
            <person name="Scherer S.E."/>
            <person name="Worley K.C."/>
            <person name="Wu Y.D."/>
        </authorList>
    </citation>
    <scope>NUCLEOTIDE SEQUENCE [LARGE SCALE GENOMIC DNA]</scope>
    <source>
        <strain evidence="2">Harm_GR_Male_#8</strain>
        <tissue evidence="2">Whole organism</tissue>
    </source>
</reference>
<dbReference type="EMBL" id="NHMN01023780">
    <property type="protein sequence ID" value="PZC87383.1"/>
    <property type="molecule type" value="Genomic_DNA"/>
</dbReference>
<proteinExistence type="predicted"/>
<dbReference type="AlphaFoldDB" id="A0A2W1CXM7"/>
<accession>A0A2W1CXM7</accession>
<protein>
    <recommendedName>
        <fullName evidence="4">Mutant cadherin</fullName>
    </recommendedName>
</protein>
<name>A0A2W1CXM7_HELAM</name>
<dbReference type="Proteomes" id="UP000249218">
    <property type="component" value="Unassembled WGS sequence"/>
</dbReference>
<sequence>MASKTVKCVSCDVVINELLAFLRNVLEFMDEESIHQLCTSSFTADDIVKAKTLLFESIATSKKMPVRRKDGKKKMSRDLDDIICLMKATDPDLFPIFVAKELHKLPPVTFDHVDATRLLKDILVLQNKCKVLEERMVTKEQFDVLKFEIQNMKCASLVDYHCCTPKTNVNNRRGACLDNSVALDSGPIGLQYLPISSTQKTSDTMVNNFVSVDSPSIKINRTNDGCWKKHKQRDTAAATGASESATSADPETSDAAPAGMSETDNALSTCAPGPIEAPTTMTFATAVSTGTVSSELKTVNSSSICESNVNSEQIVVDQNNEWTLVKHKSSKLNRLVSQRGRASPEPDVKFRAADVKVPLLISNVSTDTQEDDIIRYIKLKTNESVSLKKINVKSFKKYNAYKLFVSKHKVDVFLNDKLWPEGITFRRFVHFMYRTSSEHKVKVH</sequence>
<organism evidence="2 3">
    <name type="scientific">Helicoverpa armigera</name>
    <name type="common">Cotton bollworm</name>
    <name type="synonym">Heliothis armigera</name>
    <dbReference type="NCBI Taxonomy" id="29058"/>
    <lineage>
        <taxon>Eukaryota</taxon>
        <taxon>Metazoa</taxon>
        <taxon>Ecdysozoa</taxon>
        <taxon>Arthropoda</taxon>
        <taxon>Hexapoda</taxon>
        <taxon>Insecta</taxon>
        <taxon>Pterygota</taxon>
        <taxon>Neoptera</taxon>
        <taxon>Endopterygota</taxon>
        <taxon>Lepidoptera</taxon>
        <taxon>Glossata</taxon>
        <taxon>Ditrysia</taxon>
        <taxon>Noctuoidea</taxon>
        <taxon>Noctuidae</taxon>
        <taxon>Heliothinae</taxon>
        <taxon>Helicoverpa</taxon>
    </lineage>
</organism>
<keyword evidence="3" id="KW-1185">Reference proteome</keyword>
<evidence type="ECO:0000313" key="3">
    <source>
        <dbReference type="Proteomes" id="UP000249218"/>
    </source>
</evidence>
<evidence type="ECO:0000313" key="2">
    <source>
        <dbReference type="EMBL" id="PZC87383.1"/>
    </source>
</evidence>
<feature type="compositionally biased region" description="Low complexity" evidence="1">
    <location>
        <begin position="235"/>
        <end position="248"/>
    </location>
</feature>
<feature type="region of interest" description="Disordered" evidence="1">
    <location>
        <begin position="223"/>
        <end position="274"/>
    </location>
</feature>
<comment type="caution">
    <text evidence="2">The sequence shown here is derived from an EMBL/GenBank/DDBJ whole genome shotgun (WGS) entry which is preliminary data.</text>
</comment>
<evidence type="ECO:0000256" key="1">
    <source>
        <dbReference type="SAM" id="MobiDB-lite"/>
    </source>
</evidence>